<dbReference type="EMBL" id="WOXT01000006">
    <property type="protein sequence ID" value="MUV15734.1"/>
    <property type="molecule type" value="Genomic_DNA"/>
</dbReference>
<dbReference type="InterPro" id="IPR016195">
    <property type="entry name" value="Pol/histidinol_Pase-like"/>
</dbReference>
<comment type="caution">
    <text evidence="1">The sequence shown here is derived from an EMBL/GenBank/DDBJ whole genome shotgun (WGS) entry which is preliminary data.</text>
</comment>
<dbReference type="SUPFAM" id="SSF89550">
    <property type="entry name" value="PHP domain-like"/>
    <property type="match status" value="1"/>
</dbReference>
<dbReference type="PROSITE" id="PS51257">
    <property type="entry name" value="PROKAR_LIPOPROTEIN"/>
    <property type="match status" value="1"/>
</dbReference>
<accession>A0A7C9I0R8</accession>
<dbReference type="Proteomes" id="UP000479692">
    <property type="component" value="Unassembled WGS sequence"/>
</dbReference>
<dbReference type="Pfam" id="PF12228">
    <property type="entry name" value="DUF3604"/>
    <property type="match status" value="1"/>
</dbReference>
<keyword evidence="2" id="KW-1185">Reference proteome</keyword>
<evidence type="ECO:0000313" key="1">
    <source>
        <dbReference type="EMBL" id="MUV15734.1"/>
    </source>
</evidence>
<dbReference type="Gene3D" id="3.20.20.140">
    <property type="entry name" value="Metal-dependent hydrolases"/>
    <property type="match status" value="1"/>
</dbReference>
<name>A0A7C9I0R8_9GAMM</name>
<proteinExistence type="predicted"/>
<dbReference type="RefSeq" id="WP_156643321.1">
    <property type="nucleotide sequence ID" value="NZ_WOXT01000006.1"/>
</dbReference>
<protein>
    <submittedName>
        <fullName evidence="1">DUF3604 domain-containing protein</fullName>
    </submittedName>
</protein>
<organism evidence="1 2">
    <name type="scientific">Noviluteimonas gilva</name>
    <dbReference type="NCBI Taxonomy" id="2682097"/>
    <lineage>
        <taxon>Bacteria</taxon>
        <taxon>Pseudomonadati</taxon>
        <taxon>Pseudomonadota</taxon>
        <taxon>Gammaproteobacteria</taxon>
        <taxon>Lysobacterales</taxon>
        <taxon>Lysobacteraceae</taxon>
        <taxon>Noviluteimonas</taxon>
    </lineage>
</organism>
<reference evidence="1 2" key="1">
    <citation type="submission" date="2019-12" db="EMBL/GenBank/DDBJ databases">
        <authorList>
            <person name="Xu J."/>
        </authorList>
    </citation>
    <scope>NUCLEOTIDE SEQUENCE [LARGE SCALE GENOMIC DNA]</scope>
    <source>
        <strain evidence="1 2">HX-5-24</strain>
    </source>
</reference>
<dbReference type="InterPro" id="IPR022028">
    <property type="entry name" value="DUF3604"/>
</dbReference>
<evidence type="ECO:0000313" key="2">
    <source>
        <dbReference type="Proteomes" id="UP000479692"/>
    </source>
</evidence>
<gene>
    <name evidence="1" type="ORF">GN331_16145</name>
</gene>
<sequence length="643" mass="71379">MSDKTRALLETTPVQAFARLLPLMLLLAACKPVPDAEPPKVAPAATTQAVAHTAYPTRAYFGDTHVHTGWSVDAGTEGVVTTPEEAFRLARGDEVTSNTGRPVKLKRPLDWMAITDHSDGMGTISEVIARNPEMMADPVVRGWSDALRSGDEHRMHDAAMDLIRHQANGKTPDVMEDPKWMGSAWQKTIVIADKYNAPGKFTAFIGYEWTVNANGGNNLHRNIIYRDGADKAKQMLPLTTFQSQDPETLWAWMEDYERKTGGRVLAIPHNGNLSNGRMFEEQRFDGRPLTREYAQTRARWERLFEVVQIKGQSESHPRLSPNDAYANWDLWDAGNLVGLPKQPGMLRTEYWREALKSGLRLDRELGANPFKLGANGATDTHTGLPTAEEDNFWGKFRGVEPSATRWQPTVLGSGPAAKRGSDMVSAGYMGVWATANTREALWDAMQRRETFATTGTRMTLRFFGGFNFSAEDLKDLVANGYAKGVPMGGDLSASPQRAKAPTFLIAAMKDGDGANLDRVSIIKGWVDAEGQTHEKVWDVKWSGARAPDAKGKLPDVGNTVDLRTATYKNTIGAPELIAAWTDPEFDPRVRAVYYVRALEIPTPRWTAYDVVRFHSKMPASVQMTLQERGFTSPIWYTPMAGHR</sequence>
<dbReference type="AlphaFoldDB" id="A0A7C9I0R8"/>